<dbReference type="PANTHER" id="PTHR31656">
    <property type="entry name" value="ROOT CAP DOMAIN-CONTAINING PROTEIN"/>
    <property type="match status" value="1"/>
</dbReference>
<dbReference type="eggNOG" id="ENOG502QR90">
    <property type="taxonomic scope" value="Eukaryota"/>
</dbReference>
<protein>
    <submittedName>
        <fullName evidence="1">Uncharacterized protein</fullName>
    </submittedName>
</protein>
<dbReference type="STRING" id="3760.A0A251PMR6"/>
<gene>
    <name evidence="1" type="ORF">PRUPE_4G188500</name>
</gene>
<dbReference type="Proteomes" id="UP000006882">
    <property type="component" value="Chromosome G4"/>
</dbReference>
<organism evidence="1 2">
    <name type="scientific">Prunus persica</name>
    <name type="common">Peach</name>
    <name type="synonym">Amygdalus persica</name>
    <dbReference type="NCBI Taxonomy" id="3760"/>
    <lineage>
        <taxon>Eukaryota</taxon>
        <taxon>Viridiplantae</taxon>
        <taxon>Streptophyta</taxon>
        <taxon>Embryophyta</taxon>
        <taxon>Tracheophyta</taxon>
        <taxon>Spermatophyta</taxon>
        <taxon>Magnoliopsida</taxon>
        <taxon>eudicotyledons</taxon>
        <taxon>Gunneridae</taxon>
        <taxon>Pentapetalae</taxon>
        <taxon>rosids</taxon>
        <taxon>fabids</taxon>
        <taxon>Rosales</taxon>
        <taxon>Rosaceae</taxon>
        <taxon>Amygdaloideae</taxon>
        <taxon>Amygdaleae</taxon>
        <taxon>Prunus</taxon>
    </lineage>
</organism>
<dbReference type="InterPro" id="IPR009646">
    <property type="entry name" value="Root_cap"/>
</dbReference>
<accession>A0A251PMR6</accession>
<name>A0A251PMR6_PRUPE</name>
<dbReference type="EMBL" id="CM007654">
    <property type="protein sequence ID" value="ONI12871.1"/>
    <property type="molecule type" value="Genomic_DNA"/>
</dbReference>
<proteinExistence type="predicted"/>
<evidence type="ECO:0000313" key="2">
    <source>
        <dbReference type="Proteomes" id="UP000006882"/>
    </source>
</evidence>
<keyword evidence="2" id="KW-1185">Reference proteome</keyword>
<dbReference type="AlphaFoldDB" id="A0A251PMR6"/>
<sequence length="288" mass="32419">AAFQAKAYTSLHCTNPASRCYVDCDSPISKAQCKHKITFFPSYHFVHFVYRKPNCNSPGSACYDPRFIGGDGIVFYFHGKSNQQFSLVSDRNLQINDRFTLGMLFSSHSFSVEATKVGTWDNQIDHLKFTYNGNDVVLEEAYPSTWYSPEKDVKVERISSRNSVIVSLKHVAQSMINVVPVTKEDDWIHNYQVPSEDCFAHLEFQFKFFALSPKVEGVLSKAWMAMPVVGGEDEYQTSSLLWADCVSCMFSPQKCVAEKEGSSAVVDCVTLYCTRRSSLGGYGIVCKK</sequence>
<reference evidence="1 2" key="1">
    <citation type="journal article" date="2013" name="Nat. Genet.">
        <title>The high-quality draft genome of peach (Prunus persica) identifies unique patterns of genetic diversity, domestication and genome evolution.</title>
        <authorList>
            <consortium name="International Peach Genome Initiative"/>
            <person name="Verde I."/>
            <person name="Abbott A.G."/>
            <person name="Scalabrin S."/>
            <person name="Jung S."/>
            <person name="Shu S."/>
            <person name="Marroni F."/>
            <person name="Zhebentyayeva T."/>
            <person name="Dettori M.T."/>
            <person name="Grimwood J."/>
            <person name="Cattonaro F."/>
            <person name="Zuccolo A."/>
            <person name="Rossini L."/>
            <person name="Jenkins J."/>
            <person name="Vendramin E."/>
            <person name="Meisel L.A."/>
            <person name="Decroocq V."/>
            <person name="Sosinski B."/>
            <person name="Prochnik S."/>
            <person name="Mitros T."/>
            <person name="Policriti A."/>
            <person name="Cipriani G."/>
            <person name="Dondini L."/>
            <person name="Ficklin S."/>
            <person name="Goodstein D.M."/>
            <person name="Xuan P."/>
            <person name="Del Fabbro C."/>
            <person name="Aramini V."/>
            <person name="Copetti D."/>
            <person name="Gonzalez S."/>
            <person name="Horner D.S."/>
            <person name="Falchi R."/>
            <person name="Lucas S."/>
            <person name="Mica E."/>
            <person name="Maldonado J."/>
            <person name="Lazzari B."/>
            <person name="Bielenberg D."/>
            <person name="Pirona R."/>
            <person name="Miculan M."/>
            <person name="Barakat A."/>
            <person name="Testolin R."/>
            <person name="Stella A."/>
            <person name="Tartarini S."/>
            <person name="Tonutti P."/>
            <person name="Arus P."/>
            <person name="Orellana A."/>
            <person name="Wells C."/>
            <person name="Main D."/>
            <person name="Vizzotto G."/>
            <person name="Silva H."/>
            <person name="Salamini F."/>
            <person name="Schmutz J."/>
            <person name="Morgante M."/>
            <person name="Rokhsar D.S."/>
        </authorList>
    </citation>
    <scope>NUCLEOTIDE SEQUENCE [LARGE SCALE GENOMIC DNA]</scope>
    <source>
        <strain evidence="2">cv. Nemared</strain>
    </source>
</reference>
<evidence type="ECO:0000313" key="1">
    <source>
        <dbReference type="EMBL" id="ONI12871.1"/>
    </source>
</evidence>
<dbReference type="Pfam" id="PF06830">
    <property type="entry name" value="Root_cap"/>
    <property type="match status" value="1"/>
</dbReference>
<dbReference type="Gramene" id="ONI12871">
    <property type="protein sequence ID" value="ONI12871"/>
    <property type="gene ID" value="PRUPE_4G188500"/>
</dbReference>
<feature type="non-terminal residue" evidence="1">
    <location>
        <position position="288"/>
    </location>
</feature>